<dbReference type="InterPro" id="IPR001012">
    <property type="entry name" value="UBX_dom"/>
</dbReference>
<dbReference type="PANTHER" id="PTHR23322">
    <property type="entry name" value="FAS-ASSOCIATED PROTEIN"/>
    <property type="match status" value="1"/>
</dbReference>
<protein>
    <recommendedName>
        <fullName evidence="3">UBX domain-containing protein</fullName>
    </recommendedName>
</protein>
<dbReference type="CDD" id="cd01767">
    <property type="entry name" value="UBX"/>
    <property type="match status" value="1"/>
</dbReference>
<feature type="compositionally biased region" description="Acidic residues" evidence="1">
    <location>
        <begin position="501"/>
        <end position="528"/>
    </location>
</feature>
<feature type="compositionally biased region" description="Basic and acidic residues" evidence="1">
    <location>
        <begin position="369"/>
        <end position="401"/>
    </location>
</feature>
<dbReference type="GO" id="GO:0036503">
    <property type="term" value="P:ERAD pathway"/>
    <property type="evidence" value="ECO:0007669"/>
    <property type="project" value="TreeGrafter"/>
</dbReference>
<proteinExistence type="predicted"/>
<feature type="region of interest" description="Disordered" evidence="1">
    <location>
        <begin position="498"/>
        <end position="528"/>
    </location>
</feature>
<dbReference type="Pfam" id="PF00789">
    <property type="entry name" value="UBX"/>
    <property type="match status" value="1"/>
</dbReference>
<feature type="signal peptide" evidence="2">
    <location>
        <begin position="1"/>
        <end position="27"/>
    </location>
</feature>
<evidence type="ECO:0000256" key="2">
    <source>
        <dbReference type="SAM" id="SignalP"/>
    </source>
</evidence>
<keyword evidence="2" id="KW-0732">Signal</keyword>
<dbReference type="PROSITE" id="PS50033">
    <property type="entry name" value="UBX"/>
    <property type="match status" value="1"/>
</dbReference>
<dbReference type="SUPFAM" id="SSF54236">
    <property type="entry name" value="Ubiquitin-like"/>
    <property type="match status" value="1"/>
</dbReference>
<feature type="region of interest" description="Disordered" evidence="1">
    <location>
        <begin position="367"/>
        <end position="401"/>
    </location>
</feature>
<evidence type="ECO:0000259" key="3">
    <source>
        <dbReference type="PROSITE" id="PS50033"/>
    </source>
</evidence>
<dbReference type="PANTHER" id="PTHR23322:SF1">
    <property type="entry name" value="FAS-ASSOCIATED FACTOR 2"/>
    <property type="match status" value="1"/>
</dbReference>
<dbReference type="Gene3D" id="3.10.20.90">
    <property type="entry name" value="Phosphatidylinositol 3-kinase Catalytic Subunit, Chain A, domain 1"/>
    <property type="match status" value="1"/>
</dbReference>
<dbReference type="InterPro" id="IPR050730">
    <property type="entry name" value="UBX_domain-protein"/>
</dbReference>
<dbReference type="GO" id="GO:0005783">
    <property type="term" value="C:endoplasmic reticulum"/>
    <property type="evidence" value="ECO:0007669"/>
    <property type="project" value="TreeGrafter"/>
</dbReference>
<dbReference type="AlphaFoldDB" id="A0A7S3Q4N9"/>
<dbReference type="EMBL" id="HBIO01012786">
    <property type="protein sequence ID" value="CAE0465105.1"/>
    <property type="molecule type" value="Transcribed_RNA"/>
</dbReference>
<evidence type="ECO:0000256" key="1">
    <source>
        <dbReference type="SAM" id="MobiDB-lite"/>
    </source>
</evidence>
<dbReference type="InterPro" id="IPR029071">
    <property type="entry name" value="Ubiquitin-like_domsf"/>
</dbReference>
<name>A0A7S3Q4N9_9STRA</name>
<evidence type="ECO:0000313" key="4">
    <source>
        <dbReference type="EMBL" id="CAE0465105.1"/>
    </source>
</evidence>
<feature type="domain" description="UBX" evidence="3">
    <location>
        <begin position="419"/>
        <end position="498"/>
    </location>
</feature>
<dbReference type="GO" id="GO:0043130">
    <property type="term" value="F:ubiquitin binding"/>
    <property type="evidence" value="ECO:0007669"/>
    <property type="project" value="TreeGrafter"/>
</dbReference>
<sequence>MNSRRSGKIVFLMHCALIASLLLVADALKASNGKCVATTSTTSLSSSPSFVKRPITKLENEKSINFKYDDTIMLSSIRGGDVEDSDDNAVEDKSIVGKVFSVFGNSILGTVYAFKRAIDAGLDAVLDQESSAIGKLFNMMTSMTKAMFDKDFEPRAKAAESSKNFAEYLCGAYGVSLPEAADEYDDDDDDEGAGPEHIKIMSGSLSHALRNSRSKARLLVVFIPGAKPSKKQKNDIRAIKSLMSTDVQEISERNARKKEEGGSFSFWSTKNSSGEASVALKRLKVKSTSNKSPILMVVYPSQSIGASGEAKVVPRVLAQHHCKPPPSNESMALWLNALRKRHAKQYANMQLELKELALYKERKKGYKSSMKDDKKREREELMKEQKRLEEEKAKKEKEEMLTERRKTLLEELPDEPERGSEGIITIALRFSDGKKGQRRFDVETEVDQVFNWVDATFKLERERVVLTTMNGQKSFTYGEDSSMTLEVTGLGKMAALRVSEQVDDDVEEEEVEESSDEDDDGDEEEDEE</sequence>
<gene>
    <name evidence="4" type="ORF">CDEB00056_LOCUS9946</name>
</gene>
<organism evidence="4">
    <name type="scientific">Chaetoceros debilis</name>
    <dbReference type="NCBI Taxonomy" id="122233"/>
    <lineage>
        <taxon>Eukaryota</taxon>
        <taxon>Sar</taxon>
        <taxon>Stramenopiles</taxon>
        <taxon>Ochrophyta</taxon>
        <taxon>Bacillariophyta</taxon>
        <taxon>Coscinodiscophyceae</taxon>
        <taxon>Chaetocerotophycidae</taxon>
        <taxon>Chaetocerotales</taxon>
        <taxon>Chaetocerotaceae</taxon>
        <taxon>Chaetoceros</taxon>
    </lineage>
</organism>
<feature type="chain" id="PRO_5031058756" description="UBX domain-containing protein" evidence="2">
    <location>
        <begin position="28"/>
        <end position="528"/>
    </location>
</feature>
<reference evidence="4" key="1">
    <citation type="submission" date="2021-01" db="EMBL/GenBank/DDBJ databases">
        <authorList>
            <person name="Corre E."/>
            <person name="Pelletier E."/>
            <person name="Niang G."/>
            <person name="Scheremetjew M."/>
            <person name="Finn R."/>
            <person name="Kale V."/>
            <person name="Holt S."/>
            <person name="Cochrane G."/>
            <person name="Meng A."/>
            <person name="Brown T."/>
            <person name="Cohen L."/>
        </authorList>
    </citation>
    <scope>NUCLEOTIDE SEQUENCE</scope>
    <source>
        <strain evidence="4">MM31A-1</strain>
    </source>
</reference>
<accession>A0A7S3Q4N9</accession>